<dbReference type="EMBL" id="QHBU01000299">
    <property type="protein sequence ID" value="PZR77479.1"/>
    <property type="molecule type" value="Genomic_DNA"/>
</dbReference>
<reference evidence="4 5" key="1">
    <citation type="journal article" date="2017" name="Nature">
        <title>Atmospheric trace gases support primary production in Antarctic desert surface soil.</title>
        <authorList>
            <person name="Ji M."/>
            <person name="Greening C."/>
            <person name="Vanwonterghem I."/>
            <person name="Carere C.R."/>
            <person name="Bay S.K."/>
            <person name="Steen J.A."/>
            <person name="Montgomery K."/>
            <person name="Lines T."/>
            <person name="Beardall J."/>
            <person name="van Dorst J."/>
            <person name="Snape I."/>
            <person name="Stott M.B."/>
            <person name="Hugenholtz P."/>
            <person name="Ferrari B.C."/>
        </authorList>
    </citation>
    <scope>NUCLEOTIDE SEQUENCE [LARGE SCALE GENOMIC DNA]</scope>
    <source>
        <strain evidence="4">RRmetagenome_bin12</strain>
    </source>
</reference>
<organism evidence="4 5">
    <name type="scientific">Candidatus Aeolococcus gillhamiae</name>
    <dbReference type="NCBI Taxonomy" id="3127015"/>
    <lineage>
        <taxon>Bacteria</taxon>
        <taxon>Bacillati</taxon>
        <taxon>Candidatus Dormiibacterota</taxon>
        <taxon>Candidatus Dormibacteria</taxon>
        <taxon>Candidatus Aeolococcales</taxon>
        <taxon>Candidatus Aeolococcaceae</taxon>
        <taxon>Candidatus Aeolococcus</taxon>
    </lineage>
</organism>
<dbReference type="Gene3D" id="3.90.1300.10">
    <property type="entry name" value="Amidase signature (AS) domain"/>
    <property type="match status" value="1"/>
</dbReference>
<accession>A0A2W5YX27</accession>
<dbReference type="SUPFAM" id="SSF75304">
    <property type="entry name" value="Amidase signature (AS) enzymes"/>
    <property type="match status" value="1"/>
</dbReference>
<evidence type="ECO:0000313" key="6">
    <source>
        <dbReference type="Proteomes" id="UP000606991"/>
    </source>
</evidence>
<dbReference type="Proteomes" id="UP000606991">
    <property type="component" value="Unassembled WGS sequence"/>
</dbReference>
<evidence type="ECO:0000313" key="3">
    <source>
        <dbReference type="EMBL" id="MBJ7593831.1"/>
    </source>
</evidence>
<evidence type="ECO:0000259" key="2">
    <source>
        <dbReference type="Pfam" id="PF01425"/>
    </source>
</evidence>
<sequence>MPPDGLAADALSSAAAVRARQISAVELVTASLEAIERGNPAINAFTVVLAEDALARAREADEEVSRGEQAPLLGVPITIKDHIWMRGAVATNGSLAYRDFVPDADCEAVARLRAAGAVIVGKTNNPEFCYRGTTDNRVFGLTRNPWNLDRTPGGSSGGAGASVAAGMAPIALGTDGGGSVRIPASFCGIVGHKPSFGLVPKEPGFKGWKTLSVDGPITRSVRDAALALSVMAGPSTVDDMTYPVAAQDYVAAATEERGVEALRVAVSVDMGFAAVDPDVRRAFARALDTLSNLGCRLTEAHPPTGNPMAMWNLFACCEGYASEGPLLQDWEPQMSAGSADLIRAGRDLAGWEYVNALHARSAYTRAWAEFFTEYDVLVSPCMQLTAFGVDILSPPSIDGVAVDPFFDDWCSLVLPANLTGQPALSLPMGFGDDGLPVGMQVMGRRFDDATVFELAAAYERTTPWHEQMPPAAEQD</sequence>
<dbReference type="AlphaFoldDB" id="A0A2W5YX27"/>
<evidence type="ECO:0000256" key="1">
    <source>
        <dbReference type="ARBA" id="ARBA00009199"/>
    </source>
</evidence>
<gene>
    <name evidence="4" type="ORF">DLM65_15590</name>
    <name evidence="3" type="ORF">JF886_03050</name>
</gene>
<dbReference type="PANTHER" id="PTHR11895">
    <property type="entry name" value="TRANSAMIDASE"/>
    <property type="match status" value="1"/>
</dbReference>
<dbReference type="InterPro" id="IPR036928">
    <property type="entry name" value="AS_sf"/>
</dbReference>
<comment type="similarity">
    <text evidence="1">Belongs to the amidase family.</text>
</comment>
<evidence type="ECO:0000313" key="4">
    <source>
        <dbReference type="EMBL" id="PZR77479.1"/>
    </source>
</evidence>
<dbReference type="InterPro" id="IPR020556">
    <property type="entry name" value="Amidase_CS"/>
</dbReference>
<dbReference type="GO" id="GO:0003824">
    <property type="term" value="F:catalytic activity"/>
    <property type="evidence" value="ECO:0007669"/>
    <property type="project" value="InterPro"/>
</dbReference>
<protein>
    <submittedName>
        <fullName evidence="4">Amidase</fullName>
    </submittedName>
</protein>
<feature type="domain" description="Amidase" evidence="2">
    <location>
        <begin position="26"/>
        <end position="451"/>
    </location>
</feature>
<proteinExistence type="inferred from homology"/>
<name>A0A2W5YX27_9BACT</name>
<dbReference type="RefSeq" id="WP_337309490.1">
    <property type="nucleotide sequence ID" value="NZ_JAEKNS010000038.1"/>
</dbReference>
<comment type="caution">
    <text evidence="4">The sequence shown here is derived from an EMBL/GenBank/DDBJ whole genome shotgun (WGS) entry which is preliminary data.</text>
</comment>
<reference evidence="3 6" key="3">
    <citation type="submission" date="2020-10" db="EMBL/GenBank/DDBJ databases">
        <title>Ca. Dormibacterota MAGs.</title>
        <authorList>
            <person name="Montgomery K."/>
        </authorList>
    </citation>
    <scope>NUCLEOTIDE SEQUENCE [LARGE SCALE GENOMIC DNA]</scope>
    <source>
        <strain evidence="3">SC8812_S17_18</strain>
    </source>
</reference>
<evidence type="ECO:0000313" key="5">
    <source>
        <dbReference type="Proteomes" id="UP000248724"/>
    </source>
</evidence>
<dbReference type="InterPro" id="IPR023631">
    <property type="entry name" value="Amidase_dom"/>
</dbReference>
<dbReference type="InterPro" id="IPR000120">
    <property type="entry name" value="Amidase"/>
</dbReference>
<dbReference type="Pfam" id="PF01425">
    <property type="entry name" value="Amidase"/>
    <property type="match status" value="1"/>
</dbReference>
<dbReference type="Proteomes" id="UP000248724">
    <property type="component" value="Unassembled WGS sequence"/>
</dbReference>
<reference evidence="4" key="2">
    <citation type="submission" date="2018-05" db="EMBL/GenBank/DDBJ databases">
        <authorList>
            <person name="Ferrari B."/>
        </authorList>
    </citation>
    <scope>NUCLEOTIDE SEQUENCE</scope>
    <source>
        <strain evidence="4">RRmetagenome_bin12</strain>
    </source>
</reference>
<dbReference type="EMBL" id="JAEKNS010000038">
    <property type="protein sequence ID" value="MBJ7593831.1"/>
    <property type="molecule type" value="Genomic_DNA"/>
</dbReference>
<dbReference type="PROSITE" id="PS00571">
    <property type="entry name" value="AMIDASES"/>
    <property type="match status" value="1"/>
</dbReference>
<accession>A0A934JQN6</accession>
<dbReference type="PANTHER" id="PTHR11895:SF7">
    <property type="entry name" value="GLUTAMYL-TRNA(GLN) AMIDOTRANSFERASE SUBUNIT A, MITOCHONDRIAL"/>
    <property type="match status" value="1"/>
</dbReference>